<evidence type="ECO:0000256" key="3">
    <source>
        <dbReference type="ARBA" id="ARBA00022106"/>
    </source>
</evidence>
<accession>A0A140DWK7</accession>
<feature type="transmembrane region" description="Helical" evidence="10">
    <location>
        <begin position="198"/>
        <end position="219"/>
    </location>
</feature>
<dbReference type="GO" id="GO:0046677">
    <property type="term" value="P:response to antibiotic"/>
    <property type="evidence" value="ECO:0007669"/>
    <property type="project" value="UniProtKB-KW"/>
</dbReference>
<evidence type="ECO:0000256" key="10">
    <source>
        <dbReference type="SAM" id="Phobius"/>
    </source>
</evidence>
<organism evidence="11 12">
    <name type="scientific">Faecalibaculum rodentium</name>
    <dbReference type="NCBI Taxonomy" id="1702221"/>
    <lineage>
        <taxon>Bacteria</taxon>
        <taxon>Bacillati</taxon>
        <taxon>Bacillota</taxon>
        <taxon>Erysipelotrichia</taxon>
        <taxon>Erysipelotrichales</taxon>
        <taxon>Erysipelotrichaceae</taxon>
        <taxon>Faecalibaculum</taxon>
    </lineage>
</organism>
<dbReference type="PANTHER" id="PTHR43823:SF3">
    <property type="entry name" value="MULTIDRUG EXPORT PROTEIN MEPA"/>
    <property type="match status" value="1"/>
</dbReference>
<dbReference type="GO" id="GO:0005886">
    <property type="term" value="C:plasma membrane"/>
    <property type="evidence" value="ECO:0007669"/>
    <property type="project" value="UniProtKB-SubCell"/>
</dbReference>
<dbReference type="EMBL" id="CP011391">
    <property type="protein sequence ID" value="AMK55034.1"/>
    <property type="molecule type" value="Genomic_DNA"/>
</dbReference>
<evidence type="ECO:0000256" key="4">
    <source>
        <dbReference type="ARBA" id="ARBA00022448"/>
    </source>
</evidence>
<dbReference type="NCBIfam" id="TIGR00797">
    <property type="entry name" value="matE"/>
    <property type="match status" value="1"/>
</dbReference>
<dbReference type="InterPro" id="IPR051327">
    <property type="entry name" value="MATE_MepA_subfamily"/>
</dbReference>
<comment type="subcellular location">
    <subcellularLocation>
        <location evidence="1">Cell membrane</location>
        <topology evidence="1">Multi-pass membrane protein</topology>
    </subcellularLocation>
</comment>
<evidence type="ECO:0000256" key="5">
    <source>
        <dbReference type="ARBA" id="ARBA00022475"/>
    </source>
</evidence>
<dbReference type="STRING" id="1702221.AALO17_19000"/>
<feature type="transmembrane region" description="Helical" evidence="10">
    <location>
        <begin position="390"/>
        <end position="411"/>
    </location>
</feature>
<dbReference type="GO" id="GO:0042910">
    <property type="term" value="F:xenobiotic transmembrane transporter activity"/>
    <property type="evidence" value="ECO:0007669"/>
    <property type="project" value="InterPro"/>
</dbReference>
<dbReference type="PATRIC" id="fig|1702221.3.peg.1851"/>
<evidence type="ECO:0000313" key="12">
    <source>
        <dbReference type="Proteomes" id="UP000069771"/>
    </source>
</evidence>
<feature type="transmembrane region" description="Helical" evidence="10">
    <location>
        <begin position="171"/>
        <end position="192"/>
    </location>
</feature>
<dbReference type="Pfam" id="PF01554">
    <property type="entry name" value="MatE"/>
    <property type="match status" value="2"/>
</dbReference>
<evidence type="ECO:0000256" key="8">
    <source>
        <dbReference type="ARBA" id="ARBA00023136"/>
    </source>
</evidence>
<evidence type="ECO:0000313" key="11">
    <source>
        <dbReference type="EMBL" id="AMK55034.1"/>
    </source>
</evidence>
<dbReference type="PANTHER" id="PTHR43823">
    <property type="entry name" value="SPORULATION PROTEIN YKVU"/>
    <property type="match status" value="1"/>
</dbReference>
<evidence type="ECO:0000256" key="9">
    <source>
        <dbReference type="ARBA" id="ARBA00023251"/>
    </source>
</evidence>
<keyword evidence="4" id="KW-0813">Transport</keyword>
<evidence type="ECO:0000256" key="6">
    <source>
        <dbReference type="ARBA" id="ARBA00022692"/>
    </source>
</evidence>
<dbReference type="GO" id="GO:0015297">
    <property type="term" value="F:antiporter activity"/>
    <property type="evidence" value="ECO:0007669"/>
    <property type="project" value="InterPro"/>
</dbReference>
<dbReference type="CDD" id="cd13143">
    <property type="entry name" value="MATE_MepA_like"/>
    <property type="match status" value="1"/>
</dbReference>
<evidence type="ECO:0000256" key="2">
    <source>
        <dbReference type="ARBA" id="ARBA00008417"/>
    </source>
</evidence>
<keyword evidence="8 10" id="KW-0472">Membrane</keyword>
<keyword evidence="6 10" id="KW-0812">Transmembrane</keyword>
<comment type="similarity">
    <text evidence="2">Belongs to the multi antimicrobial extrusion (MATE) (TC 2.A.66.1) family. MepA subfamily.</text>
</comment>
<dbReference type="Proteomes" id="UP000069771">
    <property type="component" value="Chromosome"/>
</dbReference>
<feature type="transmembrane region" description="Helical" evidence="10">
    <location>
        <begin position="18"/>
        <end position="37"/>
    </location>
</feature>
<dbReference type="RefSeq" id="WP_067558208.1">
    <property type="nucleotide sequence ID" value="NZ_CAMTMS010000022.1"/>
</dbReference>
<keyword evidence="7 10" id="KW-1133">Transmembrane helix</keyword>
<keyword evidence="12" id="KW-1185">Reference proteome</keyword>
<feature type="transmembrane region" description="Helical" evidence="10">
    <location>
        <begin position="361"/>
        <end position="383"/>
    </location>
</feature>
<protein>
    <recommendedName>
        <fullName evidence="3">Multidrug export protein MepA</fullName>
    </recommendedName>
</protein>
<dbReference type="GeneID" id="78478525"/>
<reference evidence="11 12" key="1">
    <citation type="journal article" date="2016" name="Gut Pathog.">
        <title>Whole genome sequencing of "Faecalibaculum rodentium" ALO17, isolated from C57BL/6J laboratory mouse feces.</title>
        <authorList>
            <person name="Lim S."/>
            <person name="Chang D.H."/>
            <person name="Ahn S."/>
            <person name="Kim B.C."/>
        </authorList>
    </citation>
    <scope>NUCLEOTIDE SEQUENCE [LARGE SCALE GENOMIC DNA]</scope>
    <source>
        <strain evidence="11 12">Alo17</strain>
    </source>
</reference>
<dbReference type="AlphaFoldDB" id="A0A140DWK7"/>
<name>A0A140DWK7_9FIRM</name>
<feature type="transmembrane region" description="Helical" evidence="10">
    <location>
        <begin position="319"/>
        <end position="341"/>
    </location>
</feature>
<dbReference type="PIRSF" id="PIRSF006603">
    <property type="entry name" value="DinF"/>
    <property type="match status" value="1"/>
</dbReference>
<sequence length="455" mass="48741">MKQDRTYLFESESIPKAVFALSVPTAAASLVTVLYSLADTFFVGLANDPIQTAAVSLAAPVLLAFNAINNLFGVGASSMMSRALGARDLKTVARSSSFGFYGSLFCSLIFSLLALVFIEPLLYMLGASAATYQPTGRYLLWTVIVGAIPAILNVVMAYLVRAEGATSHAALGTMSGCFLNILLDPVFILGFGMGAEGAALATLISNCFAVLYFIAYVFIRREKTVVSLNIRLFSLKGRVPLGVFAVGVPASIQNLLNVAGQVIANNLAAGYGTEAVAAMGIGMKVAMVPMYAAQGISQGVMPLVGYNYASLNITRMKEAILFTAKITFGFLAAVCVVFELFPSTIVRWFIQDPATVAIGQVLLRGLSLAIPFLAMDFLAVGVFQAAGKGNLALFMAICRKVILEIPFMFLFDRLWPMYGLGFSQFAAEFIMTIIGTVLLVRFLHQTERSVHDQTA</sequence>
<feature type="transmembrane region" description="Helical" evidence="10">
    <location>
        <begin position="417"/>
        <end position="440"/>
    </location>
</feature>
<dbReference type="OrthoDB" id="9811110at2"/>
<gene>
    <name evidence="11" type="ORF">AALO17_19000</name>
</gene>
<feature type="transmembrane region" description="Helical" evidence="10">
    <location>
        <begin position="57"/>
        <end position="77"/>
    </location>
</feature>
<feature type="transmembrane region" description="Helical" evidence="10">
    <location>
        <begin position="138"/>
        <end position="159"/>
    </location>
</feature>
<keyword evidence="5" id="KW-1003">Cell membrane</keyword>
<dbReference type="InterPro" id="IPR048279">
    <property type="entry name" value="MdtK-like"/>
</dbReference>
<feature type="transmembrane region" description="Helical" evidence="10">
    <location>
        <begin position="98"/>
        <end position="118"/>
    </location>
</feature>
<proteinExistence type="inferred from homology"/>
<keyword evidence="9" id="KW-0046">Antibiotic resistance</keyword>
<evidence type="ECO:0000256" key="1">
    <source>
        <dbReference type="ARBA" id="ARBA00004651"/>
    </source>
</evidence>
<evidence type="ECO:0000256" key="7">
    <source>
        <dbReference type="ARBA" id="ARBA00022989"/>
    </source>
</evidence>
<dbReference type="InterPro" id="IPR045070">
    <property type="entry name" value="MATE_MepA-like"/>
</dbReference>
<dbReference type="KEGG" id="fro:AALO17_19000"/>
<dbReference type="InterPro" id="IPR002528">
    <property type="entry name" value="MATE_fam"/>
</dbReference>